<dbReference type="SUPFAM" id="SSF55174">
    <property type="entry name" value="Alpha-L RNA-binding motif"/>
    <property type="match status" value="1"/>
</dbReference>
<evidence type="ECO:0000256" key="9">
    <source>
        <dbReference type="ARBA" id="ARBA00043147"/>
    </source>
</evidence>
<evidence type="ECO:0000256" key="5">
    <source>
        <dbReference type="ARBA" id="ARBA00041420"/>
    </source>
</evidence>
<comment type="catalytic activity">
    <reaction evidence="1">
        <text>uridine(35) in tRNA(Tyr) = pseudouridine(35) in tRNA(Tyr)</text>
        <dbReference type="Rhea" id="RHEA:60556"/>
        <dbReference type="Rhea" id="RHEA-COMP:15607"/>
        <dbReference type="Rhea" id="RHEA-COMP:15608"/>
        <dbReference type="ChEBI" id="CHEBI:65314"/>
        <dbReference type="ChEBI" id="CHEBI:65315"/>
    </reaction>
</comment>
<dbReference type="CDD" id="cd00165">
    <property type="entry name" value="S4"/>
    <property type="match status" value="1"/>
</dbReference>
<evidence type="ECO:0000256" key="4">
    <source>
        <dbReference type="ARBA" id="ARBA00039989"/>
    </source>
</evidence>
<dbReference type="InterPro" id="IPR020094">
    <property type="entry name" value="TruA/RsuA/RluB/E/F_N"/>
</dbReference>
<reference evidence="13 14" key="1">
    <citation type="submission" date="2017-02" db="EMBL/GenBank/DDBJ databases">
        <title>Chromobacterium haemolyticum H5244.</title>
        <authorList>
            <person name="Gulvik C.A."/>
        </authorList>
    </citation>
    <scope>NUCLEOTIDE SEQUENCE [LARGE SCALE GENOMIC DNA]</scope>
    <source>
        <strain evidence="13 14">H5244</strain>
    </source>
</reference>
<organism evidence="13 14">
    <name type="scientific">Chromobacterium haemolyticum</name>
    <dbReference type="NCBI Taxonomy" id="394935"/>
    <lineage>
        <taxon>Bacteria</taxon>
        <taxon>Pseudomonadati</taxon>
        <taxon>Pseudomonadota</taxon>
        <taxon>Betaproteobacteria</taxon>
        <taxon>Neisseriales</taxon>
        <taxon>Chromobacteriaceae</taxon>
        <taxon>Chromobacterium</taxon>
    </lineage>
</organism>
<evidence type="ECO:0000256" key="11">
    <source>
        <dbReference type="SAM" id="MobiDB-lite"/>
    </source>
</evidence>
<feature type="domain" description="RNA-binding S4" evidence="12">
    <location>
        <begin position="6"/>
        <end position="63"/>
    </location>
</feature>
<dbReference type="InterPro" id="IPR050343">
    <property type="entry name" value="RsuA_PseudoU_synthase"/>
</dbReference>
<dbReference type="EMBL" id="MUKV01000015">
    <property type="protein sequence ID" value="OQS38685.1"/>
    <property type="molecule type" value="Genomic_DNA"/>
</dbReference>
<dbReference type="AlphaFoldDB" id="A0A1W0CV94"/>
<dbReference type="PROSITE" id="PS50889">
    <property type="entry name" value="S4"/>
    <property type="match status" value="1"/>
</dbReference>
<accession>A0A1W0CV94</accession>
<comment type="catalytic activity">
    <reaction evidence="2">
        <text>uridine(2604) in 23S rRNA = pseudouridine(2604) in 23S rRNA</text>
        <dbReference type="Rhea" id="RHEA:38875"/>
        <dbReference type="Rhea" id="RHEA-COMP:10093"/>
        <dbReference type="Rhea" id="RHEA-COMP:10094"/>
        <dbReference type="ChEBI" id="CHEBI:65314"/>
        <dbReference type="ChEBI" id="CHEBI:65315"/>
        <dbReference type="EC" id="5.4.99.21"/>
    </reaction>
</comment>
<dbReference type="Gene3D" id="3.30.70.580">
    <property type="entry name" value="Pseudouridine synthase I, catalytic domain, N-terminal subdomain"/>
    <property type="match status" value="1"/>
</dbReference>
<evidence type="ECO:0000256" key="8">
    <source>
        <dbReference type="ARBA" id="ARBA00042890"/>
    </source>
</evidence>
<dbReference type="Proteomes" id="UP000192721">
    <property type="component" value="Unassembled WGS sequence"/>
</dbReference>
<dbReference type="GO" id="GO:0160138">
    <property type="term" value="F:23S rRNA pseudouridine(2604) synthase activity"/>
    <property type="evidence" value="ECO:0007669"/>
    <property type="project" value="UniProtKB-EC"/>
</dbReference>
<dbReference type="InterPro" id="IPR002942">
    <property type="entry name" value="S4_RNA-bd"/>
</dbReference>
<dbReference type="EC" id="5.4.99.21" evidence="3"/>
<dbReference type="GO" id="GO:0003723">
    <property type="term" value="F:RNA binding"/>
    <property type="evidence" value="ECO:0007669"/>
    <property type="project" value="UniProtKB-KW"/>
</dbReference>
<protein>
    <recommendedName>
        <fullName evidence="4">Dual-specificity RNA pseudouridine synthase RluF</fullName>
        <ecNumber evidence="3">5.4.99.21</ecNumber>
    </recommendedName>
    <alternativeName>
        <fullName evidence="6">23S rRNA pseudouridine(2604) synthase</fullName>
    </alternativeName>
    <alternativeName>
        <fullName evidence="8">Ribosomal large subunit pseudouridine synthase F</fullName>
    </alternativeName>
    <alternativeName>
        <fullName evidence="7">rRNA pseudouridylate synthase F</fullName>
    </alternativeName>
    <alternativeName>
        <fullName evidence="9">rRNA-uridine isomerase F</fullName>
    </alternativeName>
    <alternativeName>
        <fullName evidence="5">tRNA(Tyr) pseudouridine(35) synthase</fullName>
    </alternativeName>
</protein>
<dbReference type="InterPro" id="IPR036986">
    <property type="entry name" value="S4_RNA-bd_sf"/>
</dbReference>
<evidence type="ECO:0000313" key="13">
    <source>
        <dbReference type="EMBL" id="OQS38685.1"/>
    </source>
</evidence>
<comment type="caution">
    <text evidence="13">The sequence shown here is derived from an EMBL/GenBank/DDBJ whole genome shotgun (WGS) entry which is preliminary data.</text>
</comment>
<dbReference type="InterPro" id="IPR042092">
    <property type="entry name" value="PsdUridine_s_RsuA/RluB/E/F_cat"/>
</dbReference>
<dbReference type="PANTHER" id="PTHR47683">
    <property type="entry name" value="PSEUDOURIDINE SYNTHASE FAMILY PROTEIN-RELATED"/>
    <property type="match status" value="1"/>
</dbReference>
<evidence type="ECO:0000313" key="14">
    <source>
        <dbReference type="Proteomes" id="UP000192721"/>
    </source>
</evidence>
<proteinExistence type="predicted"/>
<evidence type="ECO:0000256" key="7">
    <source>
        <dbReference type="ARBA" id="ARBA00042843"/>
    </source>
</evidence>
<evidence type="ECO:0000256" key="1">
    <source>
        <dbReference type="ARBA" id="ARBA00036390"/>
    </source>
</evidence>
<evidence type="ECO:0000259" key="12">
    <source>
        <dbReference type="SMART" id="SM00363"/>
    </source>
</evidence>
<sequence length="231" mass="25260">MSDAAIRLSKRMVELGLCTRREADACIEQGLVKVDGQTVTALGSRVEPQQRVELMGRPDAQREAAVTLLLHKPAGAEPLALLGPDSQLPGDISGLSWLPRHRQHLQGFGAIADHAHGLVALTQDRKLAQRLADCQLEFLINVDAAPAAGDLQQRQKGLRPGGKPPRDLKVSRQSDRQLRLVLAARDARWLDDICAGLGVSPLALRCIRIGRLAIGQLTAGQWRYVPDFERF</sequence>
<evidence type="ECO:0000256" key="3">
    <source>
        <dbReference type="ARBA" id="ARBA00038922"/>
    </source>
</evidence>
<keyword evidence="10" id="KW-0694">RNA-binding</keyword>
<feature type="region of interest" description="Disordered" evidence="11">
    <location>
        <begin position="151"/>
        <end position="172"/>
    </location>
</feature>
<dbReference type="PANTHER" id="PTHR47683:SF2">
    <property type="entry name" value="RNA-BINDING S4 DOMAIN-CONTAINING PROTEIN"/>
    <property type="match status" value="1"/>
</dbReference>
<dbReference type="Pfam" id="PF01479">
    <property type="entry name" value="S4"/>
    <property type="match status" value="1"/>
</dbReference>
<dbReference type="Gene3D" id="3.10.290.10">
    <property type="entry name" value="RNA-binding S4 domain"/>
    <property type="match status" value="1"/>
</dbReference>
<name>A0A1W0CV94_9NEIS</name>
<dbReference type="SMART" id="SM00363">
    <property type="entry name" value="S4"/>
    <property type="match status" value="1"/>
</dbReference>
<evidence type="ECO:0000256" key="6">
    <source>
        <dbReference type="ARBA" id="ARBA00041697"/>
    </source>
</evidence>
<dbReference type="Gene3D" id="3.30.70.1560">
    <property type="entry name" value="Alpha-L RNA-binding motif"/>
    <property type="match status" value="1"/>
</dbReference>
<evidence type="ECO:0000256" key="10">
    <source>
        <dbReference type="PROSITE-ProRule" id="PRU00182"/>
    </source>
</evidence>
<dbReference type="RefSeq" id="WP_081555755.1">
    <property type="nucleotide sequence ID" value="NZ_MUKV01000015.1"/>
</dbReference>
<gene>
    <name evidence="13" type="ORF">B0T45_12995</name>
</gene>
<evidence type="ECO:0000256" key="2">
    <source>
        <dbReference type="ARBA" id="ARBA00036535"/>
    </source>
</evidence>